<keyword evidence="1" id="KW-0805">Transcription regulation</keyword>
<reference evidence="5 6" key="1">
    <citation type="submission" date="2019-02" db="EMBL/GenBank/DDBJ databases">
        <title>Paenibacillus sp. nov., isolated from surface-sterilized tissue of Thalictrum simplex L.</title>
        <authorList>
            <person name="Tuo L."/>
        </authorList>
    </citation>
    <scope>NUCLEOTIDE SEQUENCE [LARGE SCALE GENOMIC DNA]</scope>
    <source>
        <strain evidence="5 6">N2SHLJ1</strain>
    </source>
</reference>
<accession>A0A4Q9DWR0</accession>
<dbReference type="AlphaFoldDB" id="A0A4Q9DWR0"/>
<keyword evidence="3" id="KW-0804">Transcription</keyword>
<dbReference type="OrthoDB" id="9799319at2"/>
<dbReference type="Gene3D" id="1.10.10.60">
    <property type="entry name" value="Homeodomain-like"/>
    <property type="match status" value="2"/>
</dbReference>
<proteinExistence type="predicted"/>
<name>A0A4Q9DWR0_9BACL</name>
<dbReference type="Gene3D" id="2.60.120.10">
    <property type="entry name" value="Jelly Rolls"/>
    <property type="match status" value="1"/>
</dbReference>
<dbReference type="SUPFAM" id="SSF51215">
    <property type="entry name" value="Regulatory protein AraC"/>
    <property type="match status" value="1"/>
</dbReference>
<dbReference type="InterPro" id="IPR014710">
    <property type="entry name" value="RmlC-like_jellyroll"/>
</dbReference>
<dbReference type="Proteomes" id="UP000293142">
    <property type="component" value="Unassembled WGS sequence"/>
</dbReference>
<dbReference type="Pfam" id="PF12833">
    <property type="entry name" value="HTH_18"/>
    <property type="match status" value="1"/>
</dbReference>
<comment type="caution">
    <text evidence="5">The sequence shown here is derived from an EMBL/GenBank/DDBJ whole genome shotgun (WGS) entry which is preliminary data.</text>
</comment>
<evidence type="ECO:0000259" key="4">
    <source>
        <dbReference type="PROSITE" id="PS01124"/>
    </source>
</evidence>
<dbReference type="InterPro" id="IPR018062">
    <property type="entry name" value="HTH_AraC-typ_CS"/>
</dbReference>
<dbReference type="EMBL" id="SIRE01000002">
    <property type="protein sequence ID" value="TBL81527.1"/>
    <property type="molecule type" value="Genomic_DNA"/>
</dbReference>
<dbReference type="GO" id="GO:0003700">
    <property type="term" value="F:DNA-binding transcription factor activity"/>
    <property type="evidence" value="ECO:0007669"/>
    <property type="project" value="InterPro"/>
</dbReference>
<keyword evidence="6" id="KW-1185">Reference proteome</keyword>
<dbReference type="GO" id="GO:0043565">
    <property type="term" value="F:sequence-specific DNA binding"/>
    <property type="evidence" value="ECO:0007669"/>
    <property type="project" value="InterPro"/>
</dbReference>
<evidence type="ECO:0000313" key="6">
    <source>
        <dbReference type="Proteomes" id="UP000293142"/>
    </source>
</evidence>
<evidence type="ECO:0000313" key="5">
    <source>
        <dbReference type="EMBL" id="TBL81527.1"/>
    </source>
</evidence>
<dbReference type="InterPro" id="IPR003313">
    <property type="entry name" value="AraC-bd"/>
</dbReference>
<dbReference type="SMART" id="SM00342">
    <property type="entry name" value="HTH_ARAC"/>
    <property type="match status" value="1"/>
</dbReference>
<keyword evidence="2" id="KW-0238">DNA-binding</keyword>
<dbReference type="SUPFAM" id="SSF46689">
    <property type="entry name" value="Homeodomain-like"/>
    <property type="match status" value="2"/>
</dbReference>
<dbReference type="PROSITE" id="PS00041">
    <property type="entry name" value="HTH_ARAC_FAMILY_1"/>
    <property type="match status" value="1"/>
</dbReference>
<dbReference type="PANTHER" id="PTHR43280">
    <property type="entry name" value="ARAC-FAMILY TRANSCRIPTIONAL REGULATOR"/>
    <property type="match status" value="1"/>
</dbReference>
<dbReference type="PANTHER" id="PTHR43280:SF28">
    <property type="entry name" value="HTH-TYPE TRANSCRIPTIONAL ACTIVATOR RHAS"/>
    <property type="match status" value="1"/>
</dbReference>
<evidence type="ECO:0000256" key="1">
    <source>
        <dbReference type="ARBA" id="ARBA00023015"/>
    </source>
</evidence>
<dbReference type="InterPro" id="IPR009057">
    <property type="entry name" value="Homeodomain-like_sf"/>
</dbReference>
<organism evidence="5 6">
    <name type="scientific">Paenibacillus thalictri</name>
    <dbReference type="NCBI Taxonomy" id="2527873"/>
    <lineage>
        <taxon>Bacteria</taxon>
        <taxon>Bacillati</taxon>
        <taxon>Bacillota</taxon>
        <taxon>Bacilli</taxon>
        <taxon>Bacillales</taxon>
        <taxon>Paenibacillaceae</taxon>
        <taxon>Paenibacillus</taxon>
    </lineage>
</organism>
<sequence>MLGNGGTVMRLIAYKNIMQESFPFTIQIKDHTTLNSPIHAHEYFQICYVQKGSCIHHLRGKTVVLVKGDLFSIPPMYEHKLETLPGHDIEIVHIDFLPTLMDRHMADLFDMDSFIDFAFIQPFVQLNDTLLPKLNVSYARQRIIEELINEMLEEFAYKSAGYELIIKSGLQKLLVLAGREFLNYTEKAEEHRIIHLHRDHLEQALSYIEQHYTDNLKLQDVAAKAAMSPSYFTSIFKLIKGMTFIDYVNEIRLNEAVRLLKGHPELSIERIAELSGFNHVTHFYRMFKRKLGIPPAQFRRN</sequence>
<dbReference type="InterPro" id="IPR018060">
    <property type="entry name" value="HTH_AraC"/>
</dbReference>
<dbReference type="Pfam" id="PF02311">
    <property type="entry name" value="AraC_binding"/>
    <property type="match status" value="1"/>
</dbReference>
<evidence type="ECO:0000256" key="3">
    <source>
        <dbReference type="ARBA" id="ARBA00023163"/>
    </source>
</evidence>
<dbReference type="InterPro" id="IPR037923">
    <property type="entry name" value="HTH-like"/>
</dbReference>
<gene>
    <name evidence="5" type="ORF">EYB31_00475</name>
</gene>
<protein>
    <submittedName>
        <fullName evidence="5">AraC family transcriptional regulator</fullName>
    </submittedName>
</protein>
<dbReference type="PROSITE" id="PS01124">
    <property type="entry name" value="HTH_ARAC_FAMILY_2"/>
    <property type="match status" value="1"/>
</dbReference>
<evidence type="ECO:0000256" key="2">
    <source>
        <dbReference type="ARBA" id="ARBA00023125"/>
    </source>
</evidence>
<feature type="domain" description="HTH araC/xylS-type" evidence="4">
    <location>
        <begin position="202"/>
        <end position="301"/>
    </location>
</feature>